<evidence type="ECO:0000256" key="14">
    <source>
        <dbReference type="ARBA" id="ARBA00023065"/>
    </source>
</evidence>
<evidence type="ECO:0000259" key="17">
    <source>
        <dbReference type="PROSITE" id="PS50846"/>
    </source>
</evidence>
<evidence type="ECO:0000256" key="13">
    <source>
        <dbReference type="ARBA" id="ARBA00023008"/>
    </source>
</evidence>
<feature type="transmembrane region" description="Helical" evidence="16">
    <location>
        <begin position="198"/>
        <end position="218"/>
    </location>
</feature>
<dbReference type="Gene3D" id="2.70.150.10">
    <property type="entry name" value="Calcium-transporting ATPase, cytoplasmic transduction domain A"/>
    <property type="match status" value="1"/>
</dbReference>
<dbReference type="SUPFAM" id="SSF55008">
    <property type="entry name" value="HMA, heavy metal-associated domain"/>
    <property type="match status" value="2"/>
</dbReference>
<evidence type="ECO:0000256" key="11">
    <source>
        <dbReference type="ARBA" id="ARBA00022967"/>
    </source>
</evidence>
<name>A0ABT3R981_9HYPH</name>
<evidence type="ECO:0000256" key="5">
    <source>
        <dbReference type="ARBA" id="ARBA00022723"/>
    </source>
</evidence>
<protein>
    <submittedName>
        <fullName evidence="18">Heavy metal translocating P-type ATPase</fullName>
    </submittedName>
</protein>
<dbReference type="SFLD" id="SFLDF00027">
    <property type="entry name" value="p-type_atpase"/>
    <property type="match status" value="1"/>
</dbReference>
<dbReference type="InterPro" id="IPR059000">
    <property type="entry name" value="ATPase_P-type_domA"/>
</dbReference>
<keyword evidence="10" id="KW-0460">Magnesium</keyword>
<feature type="transmembrane region" description="Helical" evidence="16">
    <location>
        <begin position="230"/>
        <end position="251"/>
    </location>
</feature>
<dbReference type="PROSITE" id="PS01047">
    <property type="entry name" value="HMA_1"/>
    <property type="match status" value="2"/>
</dbReference>
<dbReference type="PRINTS" id="PR00119">
    <property type="entry name" value="CATATPASE"/>
</dbReference>
<dbReference type="InterPro" id="IPR023214">
    <property type="entry name" value="HAD_sf"/>
</dbReference>
<evidence type="ECO:0000256" key="15">
    <source>
        <dbReference type="ARBA" id="ARBA00023136"/>
    </source>
</evidence>
<feature type="transmembrane region" description="Helical" evidence="16">
    <location>
        <begin position="443"/>
        <end position="466"/>
    </location>
</feature>
<dbReference type="InterPro" id="IPR036163">
    <property type="entry name" value="HMA_dom_sf"/>
</dbReference>
<keyword evidence="16" id="KW-1003">Cell membrane</keyword>
<feature type="domain" description="HMA" evidence="17">
    <location>
        <begin position="3"/>
        <end position="68"/>
    </location>
</feature>
<feature type="transmembrane region" description="Helical" evidence="16">
    <location>
        <begin position="759"/>
        <end position="778"/>
    </location>
</feature>
<evidence type="ECO:0000256" key="3">
    <source>
        <dbReference type="ARBA" id="ARBA00022448"/>
    </source>
</evidence>
<dbReference type="SFLD" id="SFLDG00002">
    <property type="entry name" value="C1.7:_P-type_atpase_like"/>
    <property type="match status" value="1"/>
</dbReference>
<dbReference type="SUPFAM" id="SSF56784">
    <property type="entry name" value="HAD-like"/>
    <property type="match status" value="1"/>
</dbReference>
<keyword evidence="4 16" id="KW-0812">Transmembrane</keyword>
<dbReference type="InterPro" id="IPR006122">
    <property type="entry name" value="HMA_Cu_ion-bd"/>
</dbReference>
<dbReference type="InterPro" id="IPR018303">
    <property type="entry name" value="ATPase_P-typ_P_site"/>
</dbReference>
<keyword evidence="3" id="KW-0813">Transport</keyword>
<dbReference type="InterPro" id="IPR008250">
    <property type="entry name" value="ATPase_P-typ_transduc_dom_A_sf"/>
</dbReference>
<dbReference type="SUPFAM" id="SSF81665">
    <property type="entry name" value="Calcium ATPase, transmembrane domain M"/>
    <property type="match status" value="1"/>
</dbReference>
<feature type="transmembrane region" description="Helical" evidence="16">
    <location>
        <begin position="784"/>
        <end position="806"/>
    </location>
</feature>
<keyword evidence="13" id="KW-0186">Copper</keyword>
<dbReference type="Gene3D" id="3.40.1110.10">
    <property type="entry name" value="Calcium-transporting ATPase, cytoplasmic domain N"/>
    <property type="match status" value="1"/>
</dbReference>
<keyword evidence="6" id="KW-0677">Repeat</keyword>
<keyword evidence="15 16" id="KW-0472">Membrane</keyword>
<accession>A0ABT3R981</accession>
<evidence type="ECO:0000256" key="1">
    <source>
        <dbReference type="ARBA" id="ARBA00004127"/>
    </source>
</evidence>
<dbReference type="CDD" id="cd00371">
    <property type="entry name" value="HMA"/>
    <property type="match status" value="2"/>
</dbReference>
<comment type="subcellular location">
    <subcellularLocation>
        <location evidence="16">Cell membrane</location>
    </subcellularLocation>
    <subcellularLocation>
        <location evidence="1">Endomembrane system</location>
        <topology evidence="1">Multi-pass membrane protein</topology>
    </subcellularLocation>
</comment>
<dbReference type="InterPro" id="IPR017969">
    <property type="entry name" value="Heavy-metal-associated_CS"/>
</dbReference>
<dbReference type="NCBIfam" id="TIGR01494">
    <property type="entry name" value="ATPase_P-type"/>
    <property type="match status" value="1"/>
</dbReference>
<dbReference type="RefSeq" id="WP_265966800.1">
    <property type="nucleotide sequence ID" value="NZ_JAPEVI010000003.1"/>
</dbReference>
<dbReference type="PRINTS" id="PR00943">
    <property type="entry name" value="CUATPASE"/>
</dbReference>
<evidence type="ECO:0000256" key="2">
    <source>
        <dbReference type="ARBA" id="ARBA00006024"/>
    </source>
</evidence>
<dbReference type="EMBL" id="JAPEVI010000003">
    <property type="protein sequence ID" value="MCX2725684.1"/>
    <property type="molecule type" value="Genomic_DNA"/>
</dbReference>
<evidence type="ECO:0000256" key="4">
    <source>
        <dbReference type="ARBA" id="ARBA00022692"/>
    </source>
</evidence>
<evidence type="ECO:0000256" key="7">
    <source>
        <dbReference type="ARBA" id="ARBA00022741"/>
    </source>
</evidence>
<dbReference type="Gene3D" id="3.30.70.100">
    <property type="match status" value="2"/>
</dbReference>
<proteinExistence type="inferred from homology"/>
<evidence type="ECO:0000256" key="12">
    <source>
        <dbReference type="ARBA" id="ARBA00022989"/>
    </source>
</evidence>
<dbReference type="PROSITE" id="PS00154">
    <property type="entry name" value="ATPASE_E1_E2"/>
    <property type="match status" value="1"/>
</dbReference>
<feature type="transmembrane region" description="Helical" evidence="16">
    <location>
        <begin position="161"/>
        <end position="178"/>
    </location>
</feature>
<dbReference type="InterPro" id="IPR044492">
    <property type="entry name" value="P_typ_ATPase_HD_dom"/>
</dbReference>
<dbReference type="InterPro" id="IPR027256">
    <property type="entry name" value="P-typ_ATPase_IB"/>
</dbReference>
<dbReference type="Pfam" id="PF00702">
    <property type="entry name" value="Hydrolase"/>
    <property type="match status" value="1"/>
</dbReference>
<dbReference type="Pfam" id="PF00122">
    <property type="entry name" value="E1-E2_ATPase"/>
    <property type="match status" value="1"/>
</dbReference>
<evidence type="ECO:0000256" key="10">
    <source>
        <dbReference type="ARBA" id="ARBA00022842"/>
    </source>
</evidence>
<reference evidence="18 19" key="1">
    <citation type="journal article" date="2016" name="Int. J. Syst. Evol. Microbiol.">
        <title>Labrenzia salina sp. nov., isolated from the rhizosphere of the halophyte Arthrocnemum macrostachyum.</title>
        <authorList>
            <person name="Camacho M."/>
            <person name="Redondo-Gomez S."/>
            <person name="Rodriguez-Llorente I."/>
            <person name="Rohde M."/>
            <person name="Sproer C."/>
            <person name="Schumann P."/>
            <person name="Klenk H.P."/>
            <person name="Montero-Calasanz M.D.C."/>
        </authorList>
    </citation>
    <scope>NUCLEOTIDE SEQUENCE [LARGE SCALE GENOMIC DNA]</scope>
    <source>
        <strain evidence="18 19">DSM 29163</strain>
    </source>
</reference>
<feature type="transmembrane region" description="Helical" evidence="16">
    <location>
        <begin position="263"/>
        <end position="281"/>
    </location>
</feature>
<dbReference type="InterPro" id="IPR006121">
    <property type="entry name" value="HMA_dom"/>
</dbReference>
<evidence type="ECO:0000256" key="8">
    <source>
        <dbReference type="ARBA" id="ARBA00022796"/>
    </source>
</evidence>
<dbReference type="Proteomes" id="UP001300261">
    <property type="component" value="Unassembled WGS sequence"/>
</dbReference>
<keyword evidence="14" id="KW-0406">Ion transport</keyword>
<dbReference type="SFLD" id="SFLDS00003">
    <property type="entry name" value="Haloacid_Dehalogenase"/>
    <property type="match status" value="1"/>
</dbReference>
<dbReference type="InterPro" id="IPR023298">
    <property type="entry name" value="ATPase_P-typ_TM_dom_sf"/>
</dbReference>
<gene>
    <name evidence="18" type="ORF">ON753_25555</name>
</gene>
<dbReference type="SUPFAM" id="SSF81653">
    <property type="entry name" value="Calcium ATPase, transduction domain A"/>
    <property type="match status" value="1"/>
</dbReference>
<dbReference type="InterPro" id="IPR036412">
    <property type="entry name" value="HAD-like_sf"/>
</dbReference>
<dbReference type="NCBIfam" id="TIGR01525">
    <property type="entry name" value="ATPase-IB_hvy"/>
    <property type="match status" value="1"/>
</dbReference>
<keyword evidence="19" id="KW-1185">Reference proteome</keyword>
<feature type="transmembrane region" description="Helical" evidence="16">
    <location>
        <begin position="415"/>
        <end position="437"/>
    </location>
</feature>
<sequence>MTQHATLSIEGMSCASCVGRVDRALAAIDGVSDVSVNLANETARLTVDRPEQLIGAADKLDELGYPARRASVTLNVKSMSCASCVGRVDMALAAVPGVTDVNVNLASETARVTYLEGVTDPAALVAAATKAGYPAEIAEASATQDRAAQKEEEARGLARRVILAAVLALPVFILEMGSHVIPGMHALIGHTIGHQTSWLIQFVLTSVVLFGPGLQFFLKGIPALLKGTPDMNSLVAVGTGAAYAYSVIATFLPDLLPDEVRAVYFEAAAVIVVLILMGRFLEARAKGRTGAAIQKLLGLQARTARVLRDGEPVEVAIDELHTGDIVVVRPGERIAVDGEVTEGTSHVDESMITGEPVPAEKTPGDAVTGGTVNGTGALRFRATRVGADTTLAQIIRMVEEAQGAKLPIQGLVDRITLWFVPAVMAVAALTVLVWLIFGPSPALTLALVAGVSVLIIACPCAMGLATPTSIMVGTGRAAEMGVLFRKGDALQQLSSVGVVALDKTGTITEGHPELTDLILADGFDRADVLALVAAVEENSEHPIAAAIVRAARSEGVALADIADFTSITGYGVRALAGGADVLVGADRLMQREGIDPGALAEAEADLARRGRTALFAAIDGRIAAVIGVSDPVKPASRAAIAALHAQGLKVAMITGDKRETAEAIAAETGIDQVVAGVLPDGKVAALDTLRGSGQKIAFVGDGINDAPALAHADVGIAIGTGTDVAIESADVVLMSGDLRGVVNAFEVSRRTMSNIRQNLFWAFGYNVALIPVAAGVFYPLFGLLLSPVLAAGAMALSSVFVLTNALRLRRVEAPMDESKAPVPQSAVPQLKPAE</sequence>
<evidence type="ECO:0000313" key="19">
    <source>
        <dbReference type="Proteomes" id="UP001300261"/>
    </source>
</evidence>
<comment type="similarity">
    <text evidence="2 16">Belongs to the cation transport ATPase (P-type) (TC 3.A.3) family. Type IB subfamily.</text>
</comment>
<dbReference type="NCBIfam" id="TIGR00003">
    <property type="entry name" value="copper ion binding protein"/>
    <property type="match status" value="1"/>
</dbReference>
<evidence type="ECO:0000256" key="16">
    <source>
        <dbReference type="RuleBase" id="RU362081"/>
    </source>
</evidence>
<dbReference type="NCBIfam" id="TIGR01511">
    <property type="entry name" value="ATPase-IB1_Cu"/>
    <property type="match status" value="1"/>
</dbReference>
<feature type="domain" description="HMA" evidence="17">
    <location>
        <begin position="70"/>
        <end position="136"/>
    </location>
</feature>
<dbReference type="InterPro" id="IPR001757">
    <property type="entry name" value="P_typ_ATPase"/>
</dbReference>
<keyword evidence="7 16" id="KW-0547">Nucleotide-binding</keyword>
<keyword evidence="5 16" id="KW-0479">Metal-binding</keyword>
<dbReference type="PANTHER" id="PTHR43520:SF8">
    <property type="entry name" value="P-TYPE CU(+) TRANSPORTER"/>
    <property type="match status" value="1"/>
</dbReference>
<evidence type="ECO:0000313" key="18">
    <source>
        <dbReference type="EMBL" id="MCX2725684.1"/>
    </source>
</evidence>
<dbReference type="Pfam" id="PF00403">
    <property type="entry name" value="HMA"/>
    <property type="match status" value="2"/>
</dbReference>
<dbReference type="PANTHER" id="PTHR43520">
    <property type="entry name" value="ATP7, ISOFORM B"/>
    <property type="match status" value="1"/>
</dbReference>
<organism evidence="18 19">
    <name type="scientific">Roseibium salinum</name>
    <dbReference type="NCBI Taxonomy" id="1604349"/>
    <lineage>
        <taxon>Bacteria</taxon>
        <taxon>Pseudomonadati</taxon>
        <taxon>Pseudomonadota</taxon>
        <taxon>Alphaproteobacteria</taxon>
        <taxon>Hyphomicrobiales</taxon>
        <taxon>Stappiaceae</taxon>
        <taxon>Roseibium</taxon>
    </lineage>
</organism>
<keyword evidence="11" id="KW-1278">Translocase</keyword>
<dbReference type="Gene3D" id="3.40.50.1000">
    <property type="entry name" value="HAD superfamily/HAD-like"/>
    <property type="match status" value="1"/>
</dbReference>
<evidence type="ECO:0000256" key="9">
    <source>
        <dbReference type="ARBA" id="ARBA00022840"/>
    </source>
</evidence>
<keyword evidence="12 16" id="KW-1133">Transmembrane helix</keyword>
<keyword evidence="8" id="KW-0187">Copper transport</keyword>
<keyword evidence="9 16" id="KW-0067">ATP-binding</keyword>
<dbReference type="CDD" id="cd02094">
    <property type="entry name" value="P-type_ATPase_Cu-like"/>
    <property type="match status" value="1"/>
</dbReference>
<dbReference type="InterPro" id="IPR023299">
    <property type="entry name" value="ATPase_P-typ_cyto_dom_N"/>
</dbReference>
<dbReference type="PROSITE" id="PS50846">
    <property type="entry name" value="HMA_2"/>
    <property type="match status" value="2"/>
</dbReference>
<comment type="caution">
    <text evidence="18">The sequence shown here is derived from an EMBL/GenBank/DDBJ whole genome shotgun (WGS) entry which is preliminary data.</text>
</comment>
<evidence type="ECO:0000256" key="6">
    <source>
        <dbReference type="ARBA" id="ARBA00022737"/>
    </source>
</evidence>